<dbReference type="EMBL" id="FQUM01000001">
    <property type="protein sequence ID" value="SHE33019.1"/>
    <property type="molecule type" value="Genomic_DNA"/>
</dbReference>
<evidence type="ECO:0000256" key="1">
    <source>
        <dbReference type="ARBA" id="ARBA00022729"/>
    </source>
</evidence>
<keyword evidence="7" id="KW-1185">Reference proteome</keyword>
<dbReference type="InterPro" id="IPR036116">
    <property type="entry name" value="FN3_sf"/>
</dbReference>
<dbReference type="SUPFAM" id="SSF49265">
    <property type="entry name" value="Fibronectin type III"/>
    <property type="match status" value="1"/>
</dbReference>
<dbReference type="GO" id="GO:0005576">
    <property type="term" value="C:extracellular region"/>
    <property type="evidence" value="ECO:0007669"/>
    <property type="project" value="TreeGrafter"/>
</dbReference>
<dbReference type="SMART" id="SM00606">
    <property type="entry name" value="CBD_IV"/>
    <property type="match status" value="1"/>
</dbReference>
<evidence type="ECO:0000256" key="2">
    <source>
        <dbReference type="ARBA" id="ARBA00022801"/>
    </source>
</evidence>
<dbReference type="PANTHER" id="PTHR31297:SF17">
    <property type="entry name" value="ENDOGLUCANASE"/>
    <property type="match status" value="1"/>
</dbReference>
<dbReference type="PROSITE" id="PS51175">
    <property type="entry name" value="CBM6"/>
    <property type="match status" value="1"/>
</dbReference>
<dbReference type="Pfam" id="PF00150">
    <property type="entry name" value="Cellulase"/>
    <property type="match status" value="1"/>
</dbReference>
<dbReference type="InterPro" id="IPR050386">
    <property type="entry name" value="Glycosyl_hydrolase_5"/>
</dbReference>
<dbReference type="OrthoDB" id="9800955at2"/>
<dbReference type="RefSeq" id="WP_072997909.1">
    <property type="nucleotide sequence ID" value="NZ_FQUM01000001.1"/>
</dbReference>
<accession>A0A1M4SLG6</accession>
<dbReference type="PANTHER" id="PTHR31297">
    <property type="entry name" value="GLUCAN ENDO-1,6-BETA-GLUCOSIDASE B"/>
    <property type="match status" value="1"/>
</dbReference>
<dbReference type="GO" id="GO:0008422">
    <property type="term" value="F:beta-glucosidase activity"/>
    <property type="evidence" value="ECO:0007669"/>
    <property type="project" value="TreeGrafter"/>
</dbReference>
<dbReference type="GO" id="GO:0030246">
    <property type="term" value="F:carbohydrate binding"/>
    <property type="evidence" value="ECO:0007669"/>
    <property type="project" value="InterPro"/>
</dbReference>
<dbReference type="InterPro" id="IPR008979">
    <property type="entry name" value="Galactose-bd-like_sf"/>
</dbReference>
<reference evidence="7" key="1">
    <citation type="submission" date="2016-11" db="EMBL/GenBank/DDBJ databases">
        <authorList>
            <person name="Varghese N."/>
            <person name="Submissions S."/>
        </authorList>
    </citation>
    <scope>NUCLEOTIDE SEQUENCE [LARGE SCALE GENOMIC DNA]</scope>
    <source>
        <strain evidence="7">DSM 26910</strain>
    </source>
</reference>
<dbReference type="SUPFAM" id="SSF51445">
    <property type="entry name" value="(Trans)glycosidases"/>
    <property type="match status" value="1"/>
</dbReference>
<dbReference type="InterPro" id="IPR018087">
    <property type="entry name" value="Glyco_hydro_5_CS"/>
</dbReference>
<dbReference type="SUPFAM" id="SSF49785">
    <property type="entry name" value="Galactose-binding domain-like"/>
    <property type="match status" value="1"/>
</dbReference>
<evidence type="ECO:0000313" key="7">
    <source>
        <dbReference type="Proteomes" id="UP000184164"/>
    </source>
</evidence>
<dbReference type="GO" id="GO:0009986">
    <property type="term" value="C:cell surface"/>
    <property type="evidence" value="ECO:0007669"/>
    <property type="project" value="TreeGrafter"/>
</dbReference>
<dbReference type="CDD" id="cd04080">
    <property type="entry name" value="CBM6_cellulase-like"/>
    <property type="match status" value="1"/>
</dbReference>
<feature type="domain" description="CBM6" evidence="5">
    <location>
        <begin position="434"/>
        <end position="573"/>
    </location>
</feature>
<dbReference type="InterPro" id="IPR001547">
    <property type="entry name" value="Glyco_hydro_5"/>
</dbReference>
<dbReference type="InterPro" id="IPR017853">
    <property type="entry name" value="GH"/>
</dbReference>
<dbReference type="Proteomes" id="UP000184164">
    <property type="component" value="Unassembled WGS sequence"/>
</dbReference>
<dbReference type="InterPro" id="IPR006584">
    <property type="entry name" value="Cellulose-bd_IV"/>
</dbReference>
<keyword evidence="3" id="KW-0326">Glycosidase</keyword>
<organism evidence="6 7">
    <name type="scientific">Mariniphaga anaerophila</name>
    <dbReference type="NCBI Taxonomy" id="1484053"/>
    <lineage>
        <taxon>Bacteria</taxon>
        <taxon>Pseudomonadati</taxon>
        <taxon>Bacteroidota</taxon>
        <taxon>Bacteroidia</taxon>
        <taxon>Marinilabiliales</taxon>
        <taxon>Prolixibacteraceae</taxon>
        <taxon>Mariniphaga</taxon>
    </lineage>
</organism>
<evidence type="ECO:0000256" key="4">
    <source>
        <dbReference type="SAM" id="SignalP"/>
    </source>
</evidence>
<gene>
    <name evidence="6" type="ORF">SAMN05444274_10169</name>
</gene>
<evidence type="ECO:0000259" key="5">
    <source>
        <dbReference type="PROSITE" id="PS51175"/>
    </source>
</evidence>
<feature type="signal peptide" evidence="4">
    <location>
        <begin position="1"/>
        <end position="24"/>
    </location>
</feature>
<dbReference type="AlphaFoldDB" id="A0A1M4SLG6"/>
<dbReference type="Gene3D" id="3.20.20.80">
    <property type="entry name" value="Glycosidases"/>
    <property type="match status" value="1"/>
</dbReference>
<dbReference type="Gene3D" id="2.60.120.260">
    <property type="entry name" value="Galactose-binding domain-like"/>
    <property type="match status" value="1"/>
</dbReference>
<dbReference type="GO" id="GO:0009251">
    <property type="term" value="P:glucan catabolic process"/>
    <property type="evidence" value="ECO:0007669"/>
    <property type="project" value="TreeGrafter"/>
</dbReference>
<dbReference type="Pfam" id="PF03422">
    <property type="entry name" value="CBM_6"/>
    <property type="match status" value="1"/>
</dbReference>
<dbReference type="STRING" id="1484053.SAMN05444274_10169"/>
<dbReference type="PROSITE" id="PS00659">
    <property type="entry name" value="GLYCOSYL_HYDROL_F5"/>
    <property type="match status" value="1"/>
</dbReference>
<dbReference type="InterPro" id="IPR005084">
    <property type="entry name" value="CBM6"/>
</dbReference>
<protein>
    <submittedName>
        <fullName evidence="6">Aryl-phospho-beta-D-glucosidase BglC, GH1 family</fullName>
    </submittedName>
</protein>
<keyword evidence="2" id="KW-0378">Hydrolase</keyword>
<name>A0A1M4SLG6_9BACT</name>
<proteinExistence type="predicted"/>
<sequence length="662" mass="75515">MYSKPLFALVFLFFLVGMNHVMNAQITPDEAIGQMKKGINLGNTHEPPTEAGWNNPMAQEYYFDLYKNAGFQCVRIPVRWDNYTAKTPPYKIDDYWLNRIEQVATWGLARDLFIVINAHHEQWIKENYSEENKARFDSIWSQIATRFKNKPDKLIFEIINEPHGLTKAQNDDLHARVLAVIRKTNPTRLVIFQGHSWGGSDELIAAAIPDDDYLIGSFHSYDPYLFGLEGEGTWGSAADYNELDKKFEAVADWSDANNVPVFLGEFGAIKSGDHNSRMRHYRAYVELSQKYGFTPVAWDDGGDFRIMEREQRDWNEIKDILISTSAKSPKPFATVYRDSIIQVSWSTNTSDHDSVIVQQKRGTDRHFSVIATLPPNARSFNVVKPPINKYYDFRIIADYTDTAGLYSQPVRVFFPEWTKPERTPFNNTLSIIPGIIEAEDFDKGGEGFTYHDTNEINLAGAYRPDEGVDIYDRQGNGFHVGNALPGEWLEYSVNVLAEGWYNVTAHISTYYGGGQFQIEVDTVSSGPVRVKASNSPLNTLPNSTKMYLYPGNQIMRFTVLESPLFNIDKFEFELLTNTSNLQNNRDYGFVVFQNSARELVIKQTSSVKSEQLEIFNQCGSLTHKIPNPESMENIPRPQLSPGLHIVRGFSERGYCVHKIVIR</sequence>
<feature type="chain" id="PRO_5013290766" evidence="4">
    <location>
        <begin position="25"/>
        <end position="662"/>
    </location>
</feature>
<keyword evidence="1 4" id="KW-0732">Signal</keyword>
<evidence type="ECO:0000313" key="6">
    <source>
        <dbReference type="EMBL" id="SHE33019.1"/>
    </source>
</evidence>
<evidence type="ECO:0000256" key="3">
    <source>
        <dbReference type="ARBA" id="ARBA00023295"/>
    </source>
</evidence>